<protein>
    <submittedName>
        <fullName evidence="1">Adhesin-like protein</fullName>
    </submittedName>
</protein>
<dbReference type="OrthoDB" id="82106at2157"/>
<organism evidence="1 2">
    <name type="scientific">Methanobrevibacter ruminantium (strain ATCC 35063 / DSM 1093 / JCM 13430 / OCM 146 / M1)</name>
    <name type="common">Methanobacterium ruminantium</name>
    <dbReference type="NCBI Taxonomy" id="634498"/>
    <lineage>
        <taxon>Archaea</taxon>
        <taxon>Methanobacteriati</taxon>
        <taxon>Methanobacteriota</taxon>
        <taxon>Methanomada group</taxon>
        <taxon>Methanobacteria</taxon>
        <taxon>Methanobacteriales</taxon>
        <taxon>Methanobacteriaceae</taxon>
        <taxon>Methanobrevibacter</taxon>
    </lineage>
</organism>
<dbReference type="HOGENOM" id="CLU_920139_0_0_2"/>
<dbReference type="eggNOG" id="arCOG02521">
    <property type="taxonomic scope" value="Archaea"/>
</dbReference>
<reference evidence="1 2" key="1">
    <citation type="journal article" date="2010" name="PLoS ONE">
        <title>The genome sequence of the rumen methanogen Methanobrevibacter ruminantium reveals new possibilities for controlling ruminant methane emissions.</title>
        <authorList>
            <person name="Leahy S.C."/>
            <person name="Kelly W.J."/>
            <person name="Altermann E."/>
            <person name="Ronimus R.S."/>
            <person name="Yeoman C.J."/>
            <person name="Pacheco D.M."/>
            <person name="Li D."/>
            <person name="Kong Z."/>
            <person name="McTavish S."/>
            <person name="Sang C."/>
            <person name="Lambie S.C."/>
            <person name="Janssen P.H."/>
            <person name="Dey D."/>
            <person name="Attwood G.T."/>
        </authorList>
    </citation>
    <scope>NUCLEOTIDE SEQUENCE [LARGE SCALE GENOMIC DNA]</scope>
    <source>
        <strain evidence="2">ATCC 35063 / DSM 1093 / JCM 13430 / OCM 146 / M1</strain>
    </source>
</reference>
<name>D3E3T1_METRM</name>
<dbReference type="InterPro" id="IPR011050">
    <property type="entry name" value="Pectin_lyase_fold/virulence"/>
</dbReference>
<sequence>MFNKKMVLAISLLAVIFASMCIVSADDSGEGSFKELAKLVSGDNKTGVITLTKNFANTDGYDADGIKITGDNLVIRGEEGKDITIDAKSAGRIFNANGTKNVTFENIHFVNGNSSDAGGAVLLGEEPSSSVKNCQFDNCYSDAFGGAVDGNAIGCTFEDCSANYHGGAIFDGSATNCTFNDCFSKSCGGSKFPIIRQPIANFTDCYSYWQGGALYEVEAIGCDFKNCYSSEGGSMCGGSAFNCNFQDSLAKNGNGGATLNTTAKGCSFSGCSVTNGEGNAMYGGTATDCKLDKADAVKVNFK</sequence>
<dbReference type="PATRIC" id="fig|634498.28.peg.1348"/>
<evidence type="ECO:0000313" key="1">
    <source>
        <dbReference type="EMBL" id="ADC47192.1"/>
    </source>
</evidence>
<dbReference type="RefSeq" id="WP_012956141.1">
    <property type="nucleotide sequence ID" value="NC_013790.1"/>
</dbReference>
<evidence type="ECO:0000313" key="2">
    <source>
        <dbReference type="Proteomes" id="UP000008680"/>
    </source>
</evidence>
<keyword evidence="2" id="KW-1185">Reference proteome</keyword>
<dbReference type="EMBL" id="CP001719">
    <property type="protein sequence ID" value="ADC47192.1"/>
    <property type="molecule type" value="Genomic_DNA"/>
</dbReference>
<dbReference type="Proteomes" id="UP000008680">
    <property type="component" value="Chromosome"/>
</dbReference>
<dbReference type="KEGG" id="mru:mru_1342"/>
<dbReference type="GeneID" id="8770993"/>
<accession>D3E3T1</accession>
<dbReference type="AlphaFoldDB" id="D3E3T1"/>
<dbReference type="SUPFAM" id="SSF51126">
    <property type="entry name" value="Pectin lyase-like"/>
    <property type="match status" value="1"/>
</dbReference>
<gene>
    <name evidence="1" type="ordered locus">mru_1342</name>
</gene>
<proteinExistence type="predicted"/>